<evidence type="ECO:0000313" key="17">
    <source>
        <dbReference type="Proteomes" id="UP000182998"/>
    </source>
</evidence>
<keyword evidence="6 13" id="KW-0812">Transmembrane</keyword>
<reference evidence="15 17" key="3">
    <citation type="submission" date="2016-10" db="EMBL/GenBank/DDBJ databases">
        <authorList>
            <person name="Varghese N."/>
            <person name="Submissions S."/>
        </authorList>
    </citation>
    <scope>NUCLEOTIDE SEQUENCE [LARGE SCALE GENOMIC DNA]</scope>
    <source>
        <strain evidence="15 17">ATCC 33218</strain>
    </source>
</reference>
<comment type="cofactor">
    <cofactor evidence="12">
        <name>heme</name>
        <dbReference type="ChEBI" id="CHEBI:30413"/>
    </cofactor>
    <text evidence="12">The heme is bound between the two transmembrane subunits.</text>
</comment>
<comment type="subunit">
    <text evidence="11">Part of an enzyme complex containing four subunits: a flavoprotein, an iron-sulfur protein, plus two membrane-anchoring proteins, SdhC and SdhD. The complex can form homotrimers.</text>
</comment>
<dbReference type="PROSITE" id="PS01000">
    <property type="entry name" value="SDH_CYT_1"/>
    <property type="match status" value="1"/>
</dbReference>
<feature type="binding site" description="axial binding residue" evidence="12">
    <location>
        <position position="82"/>
    </location>
    <ligand>
        <name>heme</name>
        <dbReference type="ChEBI" id="CHEBI:30413"/>
        <note>ligand shared with second transmembrane subunit</note>
    </ligand>
    <ligandPart>
        <name>Fe</name>
        <dbReference type="ChEBI" id="CHEBI:18248"/>
    </ligandPart>
</feature>
<evidence type="ECO:0000256" key="4">
    <source>
        <dbReference type="ARBA" id="ARBA00020076"/>
    </source>
</evidence>
<dbReference type="AlphaFoldDB" id="A0A098GCD2"/>
<evidence type="ECO:0000256" key="6">
    <source>
        <dbReference type="ARBA" id="ARBA00022692"/>
    </source>
</evidence>
<dbReference type="PIRSF" id="PIRSF000178">
    <property type="entry name" value="SDH_cyt_b560"/>
    <property type="match status" value="1"/>
</dbReference>
<evidence type="ECO:0000256" key="1">
    <source>
        <dbReference type="ARBA" id="ARBA00004050"/>
    </source>
</evidence>
<dbReference type="PANTHER" id="PTHR10978">
    <property type="entry name" value="SUCCINATE DEHYDROGENASE CYTOCHROME B560 SUBUNIT"/>
    <property type="match status" value="1"/>
</dbReference>
<dbReference type="GO" id="GO:0046872">
    <property type="term" value="F:metal ion binding"/>
    <property type="evidence" value="ECO:0007669"/>
    <property type="project" value="UniProtKB-KW"/>
</dbReference>
<evidence type="ECO:0000256" key="3">
    <source>
        <dbReference type="ARBA" id="ARBA00007244"/>
    </source>
</evidence>
<dbReference type="InterPro" id="IPR000701">
    <property type="entry name" value="SuccDH_FuR_B_TM-su"/>
</dbReference>
<keyword evidence="9 12" id="KW-0408">Iron</keyword>
<dbReference type="Gene3D" id="1.20.1300.10">
    <property type="entry name" value="Fumarate reductase/succinate dehydrogenase, transmembrane subunit"/>
    <property type="match status" value="1"/>
</dbReference>
<dbReference type="GO" id="GO:0006099">
    <property type="term" value="P:tricarboxylic acid cycle"/>
    <property type="evidence" value="ECO:0007669"/>
    <property type="project" value="InterPro"/>
</dbReference>
<keyword evidence="8 13" id="KW-1133">Transmembrane helix</keyword>
<evidence type="ECO:0000256" key="11">
    <source>
        <dbReference type="ARBA" id="ARBA00025912"/>
    </source>
</evidence>
<evidence type="ECO:0000256" key="9">
    <source>
        <dbReference type="ARBA" id="ARBA00023004"/>
    </source>
</evidence>
<feature type="transmembrane region" description="Helical" evidence="13">
    <location>
        <begin position="107"/>
        <end position="125"/>
    </location>
</feature>
<comment type="similarity">
    <text evidence="3">Belongs to the cytochrome b560 family.</text>
</comment>
<dbReference type="STRING" id="451.B6N58_01330"/>
<evidence type="ECO:0000313" key="15">
    <source>
        <dbReference type="EMBL" id="SCX96198.1"/>
    </source>
</evidence>
<keyword evidence="5 12" id="KW-0349">Heme</keyword>
<dbReference type="GO" id="GO:0005886">
    <property type="term" value="C:plasma membrane"/>
    <property type="evidence" value="ECO:0007669"/>
    <property type="project" value="TreeGrafter"/>
</dbReference>
<evidence type="ECO:0000256" key="13">
    <source>
        <dbReference type="SAM" id="Phobius"/>
    </source>
</evidence>
<evidence type="ECO:0000256" key="12">
    <source>
        <dbReference type="PIRSR" id="PIRSR000178-1"/>
    </source>
</evidence>
<evidence type="ECO:0000256" key="5">
    <source>
        <dbReference type="ARBA" id="ARBA00022617"/>
    </source>
</evidence>
<dbReference type="PATRIC" id="fig|451.8.peg.565"/>
<reference evidence="16" key="2">
    <citation type="submission" date="2014-09" db="EMBL/GenBank/DDBJ databases">
        <authorList>
            <person name="Gomez-Valero L."/>
        </authorList>
    </citation>
    <scope>NUCLEOTIDE SEQUENCE [LARGE SCALE GENOMIC DNA]</scope>
    <source>
        <strain evidence="16">ATCC33218</strain>
    </source>
</reference>
<dbReference type="InterPro" id="IPR034804">
    <property type="entry name" value="SQR/QFR_C/D"/>
</dbReference>
<dbReference type="HOGENOM" id="CLU_094691_2_0_6"/>
<feature type="transmembrane region" description="Helical" evidence="13">
    <location>
        <begin position="20"/>
        <end position="46"/>
    </location>
</feature>
<dbReference type="Pfam" id="PF01127">
    <property type="entry name" value="Sdh_cyt"/>
    <property type="match status" value="1"/>
</dbReference>
<keyword evidence="17" id="KW-1185">Reference proteome</keyword>
<dbReference type="PANTHER" id="PTHR10978:SF5">
    <property type="entry name" value="SUCCINATE DEHYDROGENASE CYTOCHROME B560 SUBUNIT, MITOCHONDRIAL"/>
    <property type="match status" value="1"/>
</dbReference>
<dbReference type="EMBL" id="FMVN01000002">
    <property type="protein sequence ID" value="SCX96198.1"/>
    <property type="molecule type" value="Genomic_DNA"/>
</dbReference>
<dbReference type="Proteomes" id="UP000182998">
    <property type="component" value="Unassembled WGS sequence"/>
</dbReference>
<sequence>MTVNQKRPVNLDLGTIRFPVMAIASILHRISGLVLFLLLPFILYLLSKSLGSAVSFMQMQVLLQSPFHKLLLWAFSAALVYHLLAGIRHMINDLGFGEGVKAGRQTAIWVIALAVILTIFLGIWIW</sequence>
<dbReference type="KEGG" id="tmc:LMI_0280"/>
<accession>A0A098GCD2</accession>
<evidence type="ECO:0000256" key="2">
    <source>
        <dbReference type="ARBA" id="ARBA00004141"/>
    </source>
</evidence>
<keyword evidence="7 12" id="KW-0479">Metal-binding</keyword>
<dbReference type="EMBL" id="LN614830">
    <property type="protein sequence ID" value="CEG59640.1"/>
    <property type="molecule type" value="Genomic_DNA"/>
</dbReference>
<comment type="function">
    <text evidence="1">Membrane-anchoring subunit of succinate dehydrogenase (SDH).</text>
</comment>
<dbReference type="Proteomes" id="UP000032414">
    <property type="component" value="Chromosome I"/>
</dbReference>
<proteinExistence type="inferred from homology"/>
<dbReference type="GO" id="GO:0009055">
    <property type="term" value="F:electron transfer activity"/>
    <property type="evidence" value="ECO:0007669"/>
    <property type="project" value="InterPro"/>
</dbReference>
<dbReference type="NCBIfam" id="TIGR02970">
    <property type="entry name" value="succ_dehyd_cytB"/>
    <property type="match status" value="1"/>
</dbReference>
<reference evidence="14" key="1">
    <citation type="submission" date="2014-09" db="EMBL/GenBank/DDBJ databases">
        <authorList>
            <person name="GOMEZ-VALERO Laura"/>
        </authorList>
    </citation>
    <scope>NUCLEOTIDE SEQUENCE</scope>
    <source>
        <strain evidence="14">ATCC33218</strain>
    </source>
</reference>
<dbReference type="SUPFAM" id="SSF81343">
    <property type="entry name" value="Fumarate reductase respiratory complex transmembrane subunits"/>
    <property type="match status" value="1"/>
</dbReference>
<comment type="subcellular location">
    <subcellularLocation>
        <location evidence="2">Membrane</location>
        <topology evidence="2">Multi-pass membrane protein</topology>
    </subcellularLocation>
</comment>
<organism evidence="14 16">
    <name type="scientific">Legionella micdadei</name>
    <name type="common">Tatlockia micdadei</name>
    <dbReference type="NCBI Taxonomy" id="451"/>
    <lineage>
        <taxon>Bacteria</taxon>
        <taxon>Pseudomonadati</taxon>
        <taxon>Pseudomonadota</taxon>
        <taxon>Gammaproteobacteria</taxon>
        <taxon>Legionellales</taxon>
        <taxon>Legionellaceae</taxon>
        <taxon>Legionella</taxon>
    </lineage>
</organism>
<gene>
    <name evidence="14" type="primary">sdhC</name>
    <name evidence="14" type="ORF">LMI_0280</name>
    <name evidence="15" type="ORF">SAMN02982997_00511</name>
</gene>
<feature type="transmembrane region" description="Helical" evidence="13">
    <location>
        <begin position="67"/>
        <end position="87"/>
    </location>
</feature>
<evidence type="ECO:0000256" key="10">
    <source>
        <dbReference type="ARBA" id="ARBA00023136"/>
    </source>
</evidence>
<evidence type="ECO:0000313" key="16">
    <source>
        <dbReference type="Proteomes" id="UP000032414"/>
    </source>
</evidence>
<dbReference type="InterPro" id="IPR014314">
    <property type="entry name" value="Succ_DH_cytb556"/>
</dbReference>
<name>A0A098GCD2_LEGMI</name>
<dbReference type="CDD" id="cd03499">
    <property type="entry name" value="SQR_TypeC_SdhC"/>
    <property type="match status" value="1"/>
</dbReference>
<evidence type="ECO:0000256" key="7">
    <source>
        <dbReference type="ARBA" id="ARBA00022723"/>
    </source>
</evidence>
<evidence type="ECO:0000313" key="14">
    <source>
        <dbReference type="EMBL" id="CEG59640.1"/>
    </source>
</evidence>
<evidence type="ECO:0000256" key="8">
    <source>
        <dbReference type="ARBA" id="ARBA00022989"/>
    </source>
</evidence>
<keyword evidence="10 13" id="KW-0472">Membrane</keyword>
<protein>
    <recommendedName>
        <fullName evidence="4">Succinate dehydrogenase cytochrome b556 subunit</fullName>
    </recommendedName>
</protein>
<dbReference type="InterPro" id="IPR018495">
    <property type="entry name" value="Succ_DH_cyt_bsu_CS"/>
</dbReference>